<organism evidence="6">
    <name type="scientific">Blackfly microvirus SF02</name>
    <dbReference type="NCBI Taxonomy" id="2576452"/>
    <lineage>
        <taxon>Viruses</taxon>
        <taxon>Monodnaviria</taxon>
        <taxon>Sangervirae</taxon>
        <taxon>Phixviricota</taxon>
        <taxon>Malgrandaviricetes</taxon>
        <taxon>Petitvirales</taxon>
        <taxon>Microviridae</taxon>
        <taxon>Microvirus</taxon>
    </lineage>
</organism>
<dbReference type="GO" id="GO:0005198">
    <property type="term" value="F:structural molecule activity"/>
    <property type="evidence" value="ECO:0007669"/>
    <property type="project" value="InterPro"/>
</dbReference>
<accession>A0A4P8PP80</accession>
<evidence type="ECO:0000256" key="5">
    <source>
        <dbReference type="ARBA" id="ARBA00022844"/>
    </source>
</evidence>
<name>A0A4P8PP80_9VIRU</name>
<dbReference type="Gene3D" id="2.60.169.10">
    <property type="entry name" value="Microviridae F protein"/>
    <property type="match status" value="2"/>
</dbReference>
<dbReference type="EMBL" id="MK249135">
    <property type="protein sequence ID" value="QCQ84610.1"/>
    <property type="molecule type" value="Genomic_DNA"/>
</dbReference>
<proteinExistence type="inferred from homology"/>
<dbReference type="Pfam" id="PF02305">
    <property type="entry name" value="Phage_F"/>
    <property type="match status" value="1"/>
</dbReference>
<evidence type="ECO:0000313" key="6">
    <source>
        <dbReference type="EMBL" id="QCQ84610.1"/>
    </source>
</evidence>
<dbReference type="InterPro" id="IPR037002">
    <property type="entry name" value="Microviridae_protein_F_sf"/>
</dbReference>
<comment type="subcellular location">
    <subcellularLocation>
        <location evidence="1">Virion</location>
    </subcellularLocation>
</comment>
<protein>
    <submittedName>
        <fullName evidence="6">Major capsid protein</fullName>
    </submittedName>
</protein>
<dbReference type="InterPro" id="IPR016184">
    <property type="entry name" value="Capsid/spike_ssDNA_virus"/>
</dbReference>
<dbReference type="SUPFAM" id="SSF88645">
    <property type="entry name" value="ssDNA viruses"/>
    <property type="match status" value="1"/>
</dbReference>
<evidence type="ECO:0000256" key="2">
    <source>
        <dbReference type="ARBA" id="ARBA00009963"/>
    </source>
</evidence>
<evidence type="ECO:0000256" key="1">
    <source>
        <dbReference type="ARBA" id="ARBA00004328"/>
    </source>
</evidence>
<dbReference type="GO" id="GO:0039615">
    <property type="term" value="C:T=1 icosahedral viral capsid"/>
    <property type="evidence" value="ECO:0007669"/>
    <property type="project" value="UniProtKB-KW"/>
</dbReference>
<evidence type="ECO:0000256" key="3">
    <source>
        <dbReference type="ARBA" id="ARBA00022431"/>
    </source>
</evidence>
<comment type="similarity">
    <text evidence="2">Belongs to the microviridae F protein family.</text>
</comment>
<keyword evidence="3" id="KW-1140">T=1 icosahedral capsid protein</keyword>
<keyword evidence="5" id="KW-0946">Virion</keyword>
<sequence>MNRNKTARQHNFATVPRSDIPRSKFRMRQTRKQAFNASELVPIMCEEVLPGDVWQHRESIMARFATPIAPVVDDCDLETFYFFVPNRISWEGWEDFITGTNTGLVVPTIIPFKAAAGNTLLLGGVFDHFGLLPQDYTSNHLVVNVLPMWGYFNIYNQWFRDENLQAEWIWSDTWTVGLSNGITQNAVAWDQQNLRVNKRHDYFTSSLPFAQKGAPVTLPLGTVAPVVSTGGGVPTFTVSGNTGARALNAAVTTNVISAGGAAITPAGSLIWSDPKLQVDLSAATAATINSIRLAVTTQRLLELDARGGSRYVENLMAHWGVRAKDYRLQIPEYLGGSKIPITVNPIAQTATYDAMTGESPLGNLGAEMHASGHKKTFTYAAEEHGYIIGLAVVRATPTYQQGTRRHWRRATRLDYPDPVFANIGEQAVATQEIYQPANNAPANSVWGYQERYAEMRYTPNEITGVLRSTAPQPLDWWHYSEEFATEPALNATFITDKTQETLQRSLAVDVAAQWSAQIIMDVLHDNTVARLLPTYGVPGLIRF</sequence>
<reference evidence="6" key="1">
    <citation type="submission" date="2018-12" db="EMBL/GenBank/DDBJ databases">
        <title>Singled stranded DNA viruses identified in blackflies (Austrosimulium ungulatum) sampled in New Zealand.</title>
        <authorList>
            <person name="Kraberger S."/>
            <person name="Fontenele R.S."/>
            <person name="Schmidlin K."/>
            <person name="Walters M."/>
            <person name="Varsani A."/>
        </authorList>
    </citation>
    <scope>NUCLEOTIDE SEQUENCE [LARGE SCALE GENOMIC DNA]</scope>
    <source>
        <strain evidence="6">020</strain>
    </source>
</reference>
<dbReference type="InterPro" id="IPR003514">
    <property type="entry name" value="Microviridae_protein_F"/>
</dbReference>
<evidence type="ECO:0000256" key="4">
    <source>
        <dbReference type="ARBA" id="ARBA00022561"/>
    </source>
</evidence>
<keyword evidence="4" id="KW-0167">Capsid protein</keyword>
<dbReference type="Proteomes" id="UP000323572">
    <property type="component" value="Segment"/>
</dbReference>